<proteinExistence type="inferred from homology"/>
<evidence type="ECO:0000256" key="1">
    <source>
        <dbReference type="ARBA" id="ARBA00011073"/>
    </source>
</evidence>
<evidence type="ECO:0000313" key="5">
    <source>
        <dbReference type="EMBL" id="SFU94289.1"/>
    </source>
</evidence>
<dbReference type="GO" id="GO:0006508">
    <property type="term" value="P:proteolysis"/>
    <property type="evidence" value="ECO:0007669"/>
    <property type="project" value="InterPro"/>
</dbReference>
<gene>
    <name evidence="5" type="ORF">SAMN04487941_3586</name>
</gene>
<dbReference type="Pfam" id="PF00082">
    <property type="entry name" value="Peptidase_S8"/>
    <property type="match status" value="1"/>
</dbReference>
<dbReference type="InterPro" id="IPR008979">
    <property type="entry name" value="Galactose-bd-like_sf"/>
</dbReference>
<evidence type="ECO:0000259" key="4">
    <source>
        <dbReference type="Pfam" id="PF00082"/>
    </source>
</evidence>
<dbReference type="PROSITE" id="PS51892">
    <property type="entry name" value="SUBTILASE"/>
    <property type="match status" value="1"/>
</dbReference>
<dbReference type="InterPro" id="IPR026444">
    <property type="entry name" value="Secre_tail"/>
</dbReference>
<feature type="chain" id="PRO_5010333378" evidence="3">
    <location>
        <begin position="20"/>
        <end position="871"/>
    </location>
</feature>
<dbReference type="EMBL" id="FPCA01000004">
    <property type="protein sequence ID" value="SFU94289.1"/>
    <property type="molecule type" value="Genomic_DNA"/>
</dbReference>
<dbReference type="PANTHER" id="PTHR43399:SF4">
    <property type="entry name" value="CELL WALL-ASSOCIATED PROTEASE"/>
    <property type="match status" value="1"/>
</dbReference>
<dbReference type="InterPro" id="IPR036852">
    <property type="entry name" value="Peptidase_S8/S53_dom_sf"/>
</dbReference>
<accession>A0A1I7KA26</accession>
<dbReference type="SUPFAM" id="SSF49785">
    <property type="entry name" value="Galactose-binding domain-like"/>
    <property type="match status" value="1"/>
</dbReference>
<reference evidence="6" key="1">
    <citation type="submission" date="2016-10" db="EMBL/GenBank/DDBJ databases">
        <authorList>
            <person name="Varghese N."/>
        </authorList>
    </citation>
    <scope>NUCLEOTIDE SEQUENCE [LARGE SCALE GENOMIC DNA]</scope>
    <source>
        <strain evidence="6">DSM 18820</strain>
    </source>
</reference>
<keyword evidence="3" id="KW-0732">Signal</keyword>
<dbReference type="InterPro" id="IPR051048">
    <property type="entry name" value="Peptidase_S8/S53_subtilisin"/>
</dbReference>
<dbReference type="SUPFAM" id="SSF52743">
    <property type="entry name" value="Subtilisin-like"/>
    <property type="match status" value="1"/>
</dbReference>
<dbReference type="Gene3D" id="3.40.50.200">
    <property type="entry name" value="Peptidase S8/S53 domain"/>
    <property type="match status" value="1"/>
</dbReference>
<dbReference type="STRING" id="388950.GCA_001611675_01168"/>
<dbReference type="NCBIfam" id="TIGR04183">
    <property type="entry name" value="Por_Secre_tail"/>
    <property type="match status" value="1"/>
</dbReference>
<feature type="domain" description="Peptidase S8/S53" evidence="4">
    <location>
        <begin position="137"/>
        <end position="384"/>
    </location>
</feature>
<evidence type="ECO:0000256" key="2">
    <source>
        <dbReference type="PROSITE-ProRule" id="PRU01240"/>
    </source>
</evidence>
<sequence length="871" mass="92930">MVPHLKAAFAGIVMLMAGAAAPILGQAQTLPKIAAPLAKTAKAKAPAQARVLPKDTRQFTAWLQQNLPHINTTITTSPSITLTNLQPGDLLLLQQCPWLQYIDRGHRQAKEELELKDSDLSANSIAAVHARYPEWNGEGIVVSVKENPFDTTDIDLKDRILASPAFSEAYSTHATTMATIIAGGGNSSPEALGVVWGSSVTSSSFANLMPDETEALKQQQVSVQSHSYGVGVENYYGLESMAYDEQVLAYPELLHVFSSGNSGTATPETGAYAGIAGVANLTGQFKTSKNSLSVGALDKNRTVGTLSSVGPAYDGRVKPELVAHGAGGTSEAAAVASGVAAMVQQAYAAQQSGTLPPAALVKAVLINSADDVGNAHVDFESGYGNIDALGAVETVKSNRFRMGSLATGATDRFILQLPAGTQQLKVTLVWHDAAAAPDAPTALVNDLDLQLKHSGSGEVWLPWVLNAFPHPDSLNKTAIRAADHLNNVEQVTLQQPMAGAYEVHITGHTVPQGPQAYSLVYEYTSAALSWTYPTPQSSLTAGNSNRIRWSTHVSGSARLEYKTSGSDTWTVISDNINLSQTYYDWTAPDILTLAQFRLVTGTQTIISPEFILAPVINPAITLSCGEEVLLQWPAVTGATAYQVYSLQGHYMQPLLSVKDTVAILAAPAQESGYFAVAPVLAGAVARRGRSVAYTSEAEVCYIANFLPRQLVMDSVLFDLSLSTTYSLAEVALERLDNGAYTVVQVKPVTRQTEIILRDASPTTGLNRYRARVTTQQGQQYYSQTEEVFFTRSGFIQVGPNPVVAGQEVAVVAHGEGVAQLQLYNLLGQQVYTSTDGGVLKTVPTTGLPAGIYILRLLTERGEKLSTRLLVL</sequence>
<keyword evidence="6" id="KW-1185">Reference proteome</keyword>
<protein>
    <submittedName>
        <fullName evidence="5">Por secretion system C-terminal sorting domain-containing protein</fullName>
    </submittedName>
</protein>
<feature type="signal peptide" evidence="3">
    <location>
        <begin position="1"/>
        <end position="19"/>
    </location>
</feature>
<dbReference type="OrthoDB" id="9792152at2"/>
<dbReference type="Proteomes" id="UP000182491">
    <property type="component" value="Unassembled WGS sequence"/>
</dbReference>
<comment type="caution">
    <text evidence="2">Lacks conserved residue(s) required for the propagation of feature annotation.</text>
</comment>
<evidence type="ECO:0000256" key="3">
    <source>
        <dbReference type="SAM" id="SignalP"/>
    </source>
</evidence>
<dbReference type="PANTHER" id="PTHR43399">
    <property type="entry name" value="SUBTILISIN-RELATED"/>
    <property type="match status" value="1"/>
</dbReference>
<dbReference type="GO" id="GO:0004252">
    <property type="term" value="F:serine-type endopeptidase activity"/>
    <property type="evidence" value="ECO:0007669"/>
    <property type="project" value="InterPro"/>
</dbReference>
<dbReference type="InterPro" id="IPR000209">
    <property type="entry name" value="Peptidase_S8/S53_dom"/>
</dbReference>
<evidence type="ECO:0000313" key="6">
    <source>
        <dbReference type="Proteomes" id="UP000182491"/>
    </source>
</evidence>
<name>A0A1I7KA26_9BACT</name>
<comment type="similarity">
    <text evidence="1 2">Belongs to the peptidase S8 family.</text>
</comment>
<dbReference type="RefSeq" id="WP_068837282.1">
    <property type="nucleotide sequence ID" value="NZ_BMXC01000004.1"/>
</dbReference>
<dbReference type="Gene3D" id="2.60.120.380">
    <property type="match status" value="1"/>
</dbReference>
<organism evidence="5 6">
    <name type="scientific">Pontibacter akesuensis</name>
    <dbReference type="NCBI Taxonomy" id="388950"/>
    <lineage>
        <taxon>Bacteria</taxon>
        <taxon>Pseudomonadati</taxon>
        <taxon>Bacteroidota</taxon>
        <taxon>Cytophagia</taxon>
        <taxon>Cytophagales</taxon>
        <taxon>Hymenobacteraceae</taxon>
        <taxon>Pontibacter</taxon>
    </lineage>
</organism>
<dbReference type="AlphaFoldDB" id="A0A1I7KA26"/>